<evidence type="ECO:0000313" key="1">
    <source>
        <dbReference type="EMBL" id="KAJ3632055.1"/>
    </source>
</evidence>
<evidence type="ECO:0000313" key="2">
    <source>
        <dbReference type="Proteomes" id="UP001168821"/>
    </source>
</evidence>
<reference evidence="1" key="1">
    <citation type="journal article" date="2023" name="G3 (Bethesda)">
        <title>Whole genome assemblies of Zophobas morio and Tenebrio molitor.</title>
        <authorList>
            <person name="Kaur S."/>
            <person name="Stinson S.A."/>
            <person name="diCenzo G.C."/>
        </authorList>
    </citation>
    <scope>NUCLEOTIDE SEQUENCE</scope>
    <source>
        <strain evidence="1">QUZm001</strain>
    </source>
</reference>
<name>A0AA38HK07_9CUCU</name>
<organism evidence="1 2">
    <name type="scientific">Zophobas morio</name>
    <dbReference type="NCBI Taxonomy" id="2755281"/>
    <lineage>
        <taxon>Eukaryota</taxon>
        <taxon>Metazoa</taxon>
        <taxon>Ecdysozoa</taxon>
        <taxon>Arthropoda</taxon>
        <taxon>Hexapoda</taxon>
        <taxon>Insecta</taxon>
        <taxon>Pterygota</taxon>
        <taxon>Neoptera</taxon>
        <taxon>Endopterygota</taxon>
        <taxon>Coleoptera</taxon>
        <taxon>Polyphaga</taxon>
        <taxon>Cucujiformia</taxon>
        <taxon>Tenebrionidae</taxon>
        <taxon>Zophobas</taxon>
    </lineage>
</organism>
<dbReference type="EMBL" id="JALNTZ010000787">
    <property type="protein sequence ID" value="KAJ3632055.1"/>
    <property type="molecule type" value="Genomic_DNA"/>
</dbReference>
<comment type="caution">
    <text evidence="1">The sequence shown here is derived from an EMBL/GenBank/DDBJ whole genome shotgun (WGS) entry which is preliminary data.</text>
</comment>
<dbReference type="Proteomes" id="UP001168821">
    <property type="component" value="Unassembled WGS sequence"/>
</dbReference>
<protein>
    <submittedName>
        <fullName evidence="1">Uncharacterized protein</fullName>
    </submittedName>
</protein>
<gene>
    <name evidence="1" type="ORF">Zmor_024836</name>
</gene>
<proteinExistence type="predicted"/>
<sequence>MQYVNWCSDHLQINTYLEIQEHNKEELLTMRRDKILGFYQQVGRTMGKNNEFMKLTRITLHDMEKIKLSYFYGLAKAHKKEIPRRASDIGSLVACVNTPITGLSKWLHHYLLPIIKAIPSYIRNADDIQTAFQSTIISAHHEVLSLVIQPYILPSLPWQHVR</sequence>
<accession>A0AA38HK07</accession>
<keyword evidence="2" id="KW-1185">Reference proteome</keyword>
<dbReference type="AlphaFoldDB" id="A0AA38HK07"/>